<proteinExistence type="predicted"/>
<name>A0A1J1IXH7_9DIPT</name>
<protein>
    <submittedName>
        <fullName evidence="1">CLUMA_CG016730, isoform A</fullName>
    </submittedName>
</protein>
<dbReference type="Proteomes" id="UP000183832">
    <property type="component" value="Unassembled WGS sequence"/>
</dbReference>
<evidence type="ECO:0000313" key="1">
    <source>
        <dbReference type="EMBL" id="CRL03249.1"/>
    </source>
</evidence>
<dbReference type="EMBL" id="CVRI01000059">
    <property type="protein sequence ID" value="CRL03249.1"/>
    <property type="molecule type" value="Genomic_DNA"/>
</dbReference>
<dbReference type="AlphaFoldDB" id="A0A1J1IXH7"/>
<reference evidence="1 2" key="1">
    <citation type="submission" date="2015-04" db="EMBL/GenBank/DDBJ databases">
        <authorList>
            <person name="Syromyatnikov M.Y."/>
            <person name="Popov V.N."/>
        </authorList>
    </citation>
    <scope>NUCLEOTIDE SEQUENCE [LARGE SCALE GENOMIC DNA]</scope>
</reference>
<gene>
    <name evidence="1" type="ORF">CLUMA_CG016730</name>
</gene>
<accession>A0A1J1IXH7</accession>
<keyword evidence="2" id="KW-1185">Reference proteome</keyword>
<evidence type="ECO:0000313" key="2">
    <source>
        <dbReference type="Proteomes" id="UP000183832"/>
    </source>
</evidence>
<sequence length="65" mass="7796">MTGEIIALQNVFIHNNKEKRKKKNSMNKKEKWVFVDITKVCHVKQCLYDGKHEIERRLFTSQCQC</sequence>
<organism evidence="1 2">
    <name type="scientific">Clunio marinus</name>
    <dbReference type="NCBI Taxonomy" id="568069"/>
    <lineage>
        <taxon>Eukaryota</taxon>
        <taxon>Metazoa</taxon>
        <taxon>Ecdysozoa</taxon>
        <taxon>Arthropoda</taxon>
        <taxon>Hexapoda</taxon>
        <taxon>Insecta</taxon>
        <taxon>Pterygota</taxon>
        <taxon>Neoptera</taxon>
        <taxon>Endopterygota</taxon>
        <taxon>Diptera</taxon>
        <taxon>Nematocera</taxon>
        <taxon>Chironomoidea</taxon>
        <taxon>Chironomidae</taxon>
        <taxon>Clunio</taxon>
    </lineage>
</organism>